<evidence type="ECO:0000313" key="3">
    <source>
        <dbReference type="Proteomes" id="UP001319827"/>
    </source>
</evidence>
<sequence>MFFIPLNHPMSVDLVIHALRVAGGQADCSGCPARKVCMKQCLAIADSVARMVEAGTLPSLGMEEDAPDPEPQAPAEPPRPGRLKVVK</sequence>
<evidence type="ECO:0000313" key="2">
    <source>
        <dbReference type="EMBL" id="BCR03063.1"/>
    </source>
</evidence>
<dbReference type="Proteomes" id="UP001319827">
    <property type="component" value="Chromosome"/>
</dbReference>
<protein>
    <recommendedName>
        <fullName evidence="4">4Fe-4S domain-containing protein</fullName>
    </recommendedName>
</protein>
<keyword evidence="3" id="KW-1185">Reference proteome</keyword>
<evidence type="ECO:0008006" key="4">
    <source>
        <dbReference type="Google" id="ProtNLM"/>
    </source>
</evidence>
<reference evidence="2 3" key="1">
    <citation type="journal article" date="2016" name="C (Basel)">
        <title>Selective Growth of and Electricity Production by Marine Exoelectrogenic Bacteria in Self-Aggregated Hydrogel of Microbially Reduced Graphene Oxide.</title>
        <authorList>
            <person name="Yoshida N."/>
            <person name="Goto Y."/>
            <person name="Miyata Y."/>
        </authorList>
    </citation>
    <scope>NUCLEOTIDE SEQUENCE [LARGE SCALE GENOMIC DNA]</scope>
    <source>
        <strain evidence="2 3">NIT-T3</strain>
    </source>
</reference>
<reference evidence="2 3" key="2">
    <citation type="journal article" date="2021" name="Int. J. Syst. Evol. Microbiol.">
        <title>Isolation and Polyphasic Characterization of Desulfuromonas versatilis sp. Nov., an Electrogenic Bacteria Capable of Versatile Metabolism Isolated from a Graphene Oxide-Reducing Enrichment Culture.</title>
        <authorList>
            <person name="Xie L."/>
            <person name="Yoshida N."/>
            <person name="Ishii S."/>
            <person name="Meng L."/>
        </authorList>
    </citation>
    <scope>NUCLEOTIDE SEQUENCE [LARGE SCALE GENOMIC DNA]</scope>
    <source>
        <strain evidence="2 3">NIT-T3</strain>
    </source>
</reference>
<proteinExistence type="predicted"/>
<accession>A0ABM8HR87</accession>
<organism evidence="2 3">
    <name type="scientific">Desulfuromonas versatilis</name>
    <dbReference type="NCBI Taxonomy" id="2802975"/>
    <lineage>
        <taxon>Bacteria</taxon>
        <taxon>Pseudomonadati</taxon>
        <taxon>Thermodesulfobacteriota</taxon>
        <taxon>Desulfuromonadia</taxon>
        <taxon>Desulfuromonadales</taxon>
        <taxon>Desulfuromonadaceae</taxon>
        <taxon>Desulfuromonas</taxon>
    </lineage>
</organism>
<dbReference type="EMBL" id="AP024355">
    <property type="protein sequence ID" value="BCR03063.1"/>
    <property type="molecule type" value="Genomic_DNA"/>
</dbReference>
<feature type="region of interest" description="Disordered" evidence="1">
    <location>
        <begin position="56"/>
        <end position="87"/>
    </location>
</feature>
<gene>
    <name evidence="2" type="ORF">DESUT3_01320</name>
</gene>
<feature type="compositionally biased region" description="Pro residues" evidence="1">
    <location>
        <begin position="69"/>
        <end position="80"/>
    </location>
</feature>
<name>A0ABM8HR87_9BACT</name>
<evidence type="ECO:0000256" key="1">
    <source>
        <dbReference type="SAM" id="MobiDB-lite"/>
    </source>
</evidence>